<keyword evidence="3" id="KW-0547">Nucleotide-binding</keyword>
<dbReference type="InterPro" id="IPR032675">
    <property type="entry name" value="LRR_dom_sf"/>
</dbReference>
<dbReference type="PANTHER" id="PTHR36766">
    <property type="entry name" value="PLANT BROAD-SPECTRUM MILDEW RESISTANCE PROTEIN RPW8"/>
    <property type="match status" value="1"/>
</dbReference>
<dbReference type="KEGG" id="aprc:113846052"/>
<evidence type="ECO:0000313" key="11">
    <source>
        <dbReference type="RefSeq" id="XP_027329676.1"/>
    </source>
</evidence>
<evidence type="ECO:0000313" key="10">
    <source>
        <dbReference type="Proteomes" id="UP000694853"/>
    </source>
</evidence>
<dbReference type="Pfam" id="PF18052">
    <property type="entry name" value="Rx_N"/>
    <property type="match status" value="1"/>
</dbReference>
<gene>
    <name evidence="11" type="primary">LOC113846052</name>
</gene>
<dbReference type="SUPFAM" id="SSF52540">
    <property type="entry name" value="P-loop containing nucleoside triphosphate hydrolases"/>
    <property type="match status" value="1"/>
</dbReference>
<dbReference type="SUPFAM" id="SSF52058">
    <property type="entry name" value="L domain-like"/>
    <property type="match status" value="1"/>
</dbReference>
<reference evidence="10" key="1">
    <citation type="journal article" date="2019" name="Toxins">
        <title>Detection of Abrin-Like and Prepropulchellin-Like Toxin Genes and Transcripts Using Whole Genome Sequencing and Full-Length Transcript Sequencing of Abrus precatorius.</title>
        <authorList>
            <person name="Hovde B.T."/>
            <person name="Daligault H.E."/>
            <person name="Hanschen E.R."/>
            <person name="Kunde Y.A."/>
            <person name="Johnson M.B."/>
            <person name="Starkenburg S.R."/>
            <person name="Johnson S.L."/>
        </authorList>
    </citation>
    <scope>NUCLEOTIDE SEQUENCE [LARGE SCALE GENOMIC DNA]</scope>
</reference>
<dbReference type="InterPro" id="IPR056789">
    <property type="entry name" value="LRR_R13L1-DRL21"/>
</dbReference>
<dbReference type="Pfam" id="PF23559">
    <property type="entry name" value="WHD_DRP"/>
    <property type="match status" value="1"/>
</dbReference>
<dbReference type="GO" id="GO:0043531">
    <property type="term" value="F:ADP binding"/>
    <property type="evidence" value="ECO:0007669"/>
    <property type="project" value="InterPro"/>
</dbReference>
<dbReference type="InterPro" id="IPR042197">
    <property type="entry name" value="Apaf_helical"/>
</dbReference>
<dbReference type="Gene3D" id="1.10.8.430">
    <property type="entry name" value="Helical domain of apoptotic protease-activating factors"/>
    <property type="match status" value="1"/>
</dbReference>
<dbReference type="OrthoDB" id="2973320at2759"/>
<accession>A0A8B8JE47</accession>
<dbReference type="GeneID" id="113846052"/>
<dbReference type="RefSeq" id="XP_027329676.1">
    <property type="nucleotide sequence ID" value="XM_027473875.1"/>
</dbReference>
<evidence type="ECO:0000256" key="4">
    <source>
        <dbReference type="ARBA" id="ARBA00022821"/>
    </source>
</evidence>
<dbReference type="FunFam" id="1.10.10.10:FF:000322">
    <property type="entry name" value="Probable disease resistance protein At1g63360"/>
    <property type="match status" value="1"/>
</dbReference>
<dbReference type="PANTHER" id="PTHR36766:SF42">
    <property type="entry name" value="NB-ARC DOMAIN DISEASE RESISTANCE PROTEIN"/>
    <property type="match status" value="1"/>
</dbReference>
<feature type="domain" description="Disease resistance protein winged helix" evidence="8">
    <location>
        <begin position="419"/>
        <end position="490"/>
    </location>
</feature>
<dbReference type="GO" id="GO:0051707">
    <property type="term" value="P:response to other organism"/>
    <property type="evidence" value="ECO:0007669"/>
    <property type="project" value="UniProtKB-ARBA"/>
</dbReference>
<dbReference type="Proteomes" id="UP000694853">
    <property type="component" value="Unplaced"/>
</dbReference>
<dbReference type="InterPro" id="IPR041118">
    <property type="entry name" value="Rx_N"/>
</dbReference>
<evidence type="ECO:0000259" key="7">
    <source>
        <dbReference type="Pfam" id="PF18052"/>
    </source>
</evidence>
<evidence type="ECO:0000259" key="9">
    <source>
        <dbReference type="Pfam" id="PF25019"/>
    </source>
</evidence>
<dbReference type="FunFam" id="3.40.50.300:FF:001091">
    <property type="entry name" value="Probable disease resistance protein At1g61300"/>
    <property type="match status" value="1"/>
</dbReference>
<dbReference type="GO" id="GO:0005524">
    <property type="term" value="F:ATP binding"/>
    <property type="evidence" value="ECO:0007669"/>
    <property type="project" value="UniProtKB-KW"/>
</dbReference>
<proteinExistence type="predicted"/>
<organism evidence="10 11">
    <name type="scientific">Abrus precatorius</name>
    <name type="common">Indian licorice</name>
    <name type="synonym">Glycine abrus</name>
    <dbReference type="NCBI Taxonomy" id="3816"/>
    <lineage>
        <taxon>Eukaryota</taxon>
        <taxon>Viridiplantae</taxon>
        <taxon>Streptophyta</taxon>
        <taxon>Embryophyta</taxon>
        <taxon>Tracheophyta</taxon>
        <taxon>Spermatophyta</taxon>
        <taxon>Magnoliopsida</taxon>
        <taxon>eudicotyledons</taxon>
        <taxon>Gunneridae</taxon>
        <taxon>Pentapetalae</taxon>
        <taxon>rosids</taxon>
        <taxon>fabids</taxon>
        <taxon>Fabales</taxon>
        <taxon>Fabaceae</taxon>
        <taxon>Papilionoideae</taxon>
        <taxon>50 kb inversion clade</taxon>
        <taxon>NPAAA clade</taxon>
        <taxon>indigoferoid/millettioid clade</taxon>
        <taxon>Abreae</taxon>
        <taxon>Abrus</taxon>
    </lineage>
</organism>
<evidence type="ECO:0000256" key="2">
    <source>
        <dbReference type="ARBA" id="ARBA00022737"/>
    </source>
</evidence>
<keyword evidence="5" id="KW-0067">ATP-binding</keyword>
<dbReference type="Pfam" id="PF00931">
    <property type="entry name" value="NB-ARC"/>
    <property type="match status" value="1"/>
</dbReference>
<dbReference type="Gene3D" id="1.20.5.4130">
    <property type="match status" value="1"/>
</dbReference>
<evidence type="ECO:0000256" key="1">
    <source>
        <dbReference type="ARBA" id="ARBA00022614"/>
    </source>
</evidence>
<sequence>MAEALLGPAVENLIFLAKNEFATICGIKEKTEKLKNTLMLINAVLEDAEEKQMTNHSVKVWLHQVKDAAYVLDDILDECSIHSHRLAGLSCFSPKNIIFRHKVGSRLTEIRRRFDQIAEGKNNLLLQEGVRERQSTELAEWRQTSSIIDQPQVYGRNTYKEKIVEFLLAQAQGSDFLSVYPIVGLGGIGKTTLAQLVYNDKRVSSHFEKKIWVCVSENFSVNNILCSIFESIERKKCDLSNLNVIEESVKELLQGKRYMLVLDDVWNKTQKLEGLTQDKWNKLKSVLSCGSKGSCILVSTRDMDVATIMGTCQALTLAGLSEVDCWLLFKQYAFGPEKEEREDLVTIGKEIVKKCGGLPLAAQALGGLLRTKSEKKEWLEVKESRLWTLTDENSILPALRLSYFHLTPTLKQCFAFCAIFPKDTRLQKEDLIHLWMANGFISSRENLDVEGVGNMIVNELCRKSFFQDIEEDDISGHISFKIHDLVHDLAQSVMGQECMVLENVNTINLPGNTHHISFSSDDEKSFSKGFFKVESLRTFYQLEVGNKNTISVCFAKKCSLRVLRICCVKLPSFQYLNHLRYLELHDGGRHTETLPDSLCSLRKLEILKLHSFSKLICLPEQLSCLQNLRHLVVDDFDSLSRVFPNIGKLCCLRTLNIYIVSLEKGHSLGELHNLKLGGNLSIQGLGNVRSIDEVREANLLGKTDLHGLCLSWNNSGDTKFNTTHAEQVLKGLQPHSKLKVLKIKYYEGLHLPSWIGSLNSLVVLQLFGFDNCVQLPALGKLPCLRKLDIYFIHYLQYIDESYEVKAFPALKELVLGYLPKLERLFKVERRDMFPCLSKLFIDKCPRLVLPCLPSMETLTIFEDNNELLRTISRCSHLTYLHLGGSKDLTVLTSFPEGMLTNLTHLHSLLIWHFPQLKELPYELFHLNALEYLSITDCGALECLPEQGWEGLRSLVYLKFCDCEGLRSLPEGTRHLTSLQILRIERCPALIEWCMEGLTEDNYKLAHVPKIILKSRESDTD</sequence>
<feature type="domain" description="R13L1/DRL21-like LRR repeat region" evidence="9">
    <location>
        <begin position="668"/>
        <end position="790"/>
    </location>
</feature>
<feature type="domain" description="Disease resistance N-terminal" evidence="7">
    <location>
        <begin position="6"/>
        <end position="100"/>
    </location>
</feature>
<dbReference type="CDD" id="cd14798">
    <property type="entry name" value="RX-CC_like"/>
    <property type="match status" value="1"/>
</dbReference>
<evidence type="ECO:0000256" key="5">
    <source>
        <dbReference type="ARBA" id="ARBA00022840"/>
    </source>
</evidence>
<name>A0A8B8JE47_ABRPR</name>
<dbReference type="Pfam" id="PF25019">
    <property type="entry name" value="LRR_R13L1-DRL21"/>
    <property type="match status" value="1"/>
</dbReference>
<dbReference type="GO" id="GO:0006952">
    <property type="term" value="P:defense response"/>
    <property type="evidence" value="ECO:0007669"/>
    <property type="project" value="UniProtKB-KW"/>
</dbReference>
<dbReference type="Gene3D" id="3.40.50.300">
    <property type="entry name" value="P-loop containing nucleotide triphosphate hydrolases"/>
    <property type="match status" value="1"/>
</dbReference>
<reference evidence="11" key="2">
    <citation type="submission" date="2025-08" db="UniProtKB">
        <authorList>
            <consortium name="RefSeq"/>
        </authorList>
    </citation>
    <scope>IDENTIFICATION</scope>
    <source>
        <tissue evidence="11">Young leaves</tissue>
    </source>
</reference>
<dbReference type="InterPro" id="IPR002182">
    <property type="entry name" value="NB-ARC"/>
</dbReference>
<keyword evidence="10" id="KW-1185">Reference proteome</keyword>
<keyword evidence="2" id="KW-0677">Repeat</keyword>
<dbReference type="PRINTS" id="PR00364">
    <property type="entry name" value="DISEASERSIST"/>
</dbReference>
<keyword evidence="1" id="KW-0433">Leucine-rich repeat</keyword>
<feature type="domain" description="NB-ARC" evidence="6">
    <location>
        <begin position="158"/>
        <end position="335"/>
    </location>
</feature>
<keyword evidence="4" id="KW-0611">Plant defense</keyword>
<dbReference type="InterPro" id="IPR038005">
    <property type="entry name" value="RX-like_CC"/>
</dbReference>
<dbReference type="Gene3D" id="3.80.10.10">
    <property type="entry name" value="Ribonuclease Inhibitor"/>
    <property type="match status" value="2"/>
</dbReference>
<evidence type="ECO:0000256" key="3">
    <source>
        <dbReference type="ARBA" id="ARBA00022741"/>
    </source>
</evidence>
<dbReference type="InterPro" id="IPR058922">
    <property type="entry name" value="WHD_DRP"/>
</dbReference>
<dbReference type="Gene3D" id="1.10.10.10">
    <property type="entry name" value="Winged helix-like DNA-binding domain superfamily/Winged helix DNA-binding domain"/>
    <property type="match status" value="1"/>
</dbReference>
<dbReference type="AlphaFoldDB" id="A0A8B8JE47"/>
<dbReference type="InterPro" id="IPR036388">
    <property type="entry name" value="WH-like_DNA-bd_sf"/>
</dbReference>
<protein>
    <submittedName>
        <fullName evidence="11">Disease resistance protein RGA1</fullName>
    </submittedName>
</protein>
<dbReference type="InterPro" id="IPR027417">
    <property type="entry name" value="P-loop_NTPase"/>
</dbReference>
<evidence type="ECO:0000259" key="8">
    <source>
        <dbReference type="Pfam" id="PF23559"/>
    </source>
</evidence>
<evidence type="ECO:0000259" key="6">
    <source>
        <dbReference type="Pfam" id="PF00931"/>
    </source>
</evidence>
<dbReference type="SUPFAM" id="SSF52047">
    <property type="entry name" value="RNI-like"/>
    <property type="match status" value="1"/>
</dbReference>